<reference evidence="4 5" key="1">
    <citation type="submission" date="2010-10" db="EMBL/GenBank/DDBJ databases">
        <authorList>
            <person name="Durkin A.S."/>
            <person name="Madupu R."/>
            <person name="Torralba M."/>
            <person name="Gillis M."/>
            <person name="Methe B."/>
            <person name="Sutton G."/>
            <person name="Nelson K.E."/>
        </authorList>
    </citation>
    <scope>NUCLEOTIDE SEQUENCE [LARGE SCALE GENOMIC DNA]</scope>
    <source>
        <strain evidence="4 5">ACS-146-V-Sch2b</strain>
    </source>
</reference>
<feature type="domain" description="SLH" evidence="3">
    <location>
        <begin position="499"/>
        <end position="556"/>
    </location>
</feature>
<dbReference type="OrthoDB" id="1698971at2"/>
<dbReference type="AlphaFoldDB" id="E4KZC6"/>
<dbReference type="RefSeq" id="WP_005957151.1">
    <property type="nucleotide sequence ID" value="NZ_AENP01000021.1"/>
</dbReference>
<dbReference type="Pfam" id="PF17936">
    <property type="entry name" value="Big_6"/>
    <property type="match status" value="1"/>
</dbReference>
<accession>E4KZC6</accession>
<evidence type="ECO:0000313" key="5">
    <source>
        <dbReference type="Proteomes" id="UP000003705"/>
    </source>
</evidence>
<feature type="signal peptide" evidence="2">
    <location>
        <begin position="1"/>
        <end position="27"/>
    </location>
</feature>
<dbReference type="InterPro" id="IPR041498">
    <property type="entry name" value="Big_6"/>
</dbReference>
<evidence type="ECO:0000313" key="4">
    <source>
        <dbReference type="EMBL" id="EFR32799.1"/>
    </source>
</evidence>
<feature type="domain" description="SLH" evidence="3">
    <location>
        <begin position="373"/>
        <end position="431"/>
    </location>
</feature>
<protein>
    <recommendedName>
        <fullName evidence="3">SLH domain-containing protein</fullName>
    </recommendedName>
</protein>
<evidence type="ECO:0000259" key="3">
    <source>
        <dbReference type="PROSITE" id="PS51272"/>
    </source>
</evidence>
<keyword evidence="2" id="KW-0732">Signal</keyword>
<evidence type="ECO:0000256" key="2">
    <source>
        <dbReference type="SAM" id="SignalP"/>
    </source>
</evidence>
<dbReference type="Pfam" id="PF00395">
    <property type="entry name" value="SLH"/>
    <property type="match status" value="3"/>
</dbReference>
<dbReference type="InterPro" id="IPR001119">
    <property type="entry name" value="SLH_dom"/>
</dbReference>
<evidence type="ECO:0000256" key="1">
    <source>
        <dbReference type="SAM" id="MobiDB-lite"/>
    </source>
</evidence>
<dbReference type="PROSITE" id="PS51272">
    <property type="entry name" value="SLH"/>
    <property type="match status" value="3"/>
</dbReference>
<dbReference type="InterPro" id="IPR051465">
    <property type="entry name" value="Cell_Envelope_Struct_Comp"/>
</dbReference>
<feature type="chain" id="PRO_5003183330" description="SLH domain-containing protein" evidence="2">
    <location>
        <begin position="28"/>
        <end position="601"/>
    </location>
</feature>
<proteinExistence type="predicted"/>
<dbReference type="EMBL" id="AENP01000021">
    <property type="protein sequence ID" value="EFR32799.1"/>
    <property type="molecule type" value="Genomic_DNA"/>
</dbReference>
<name>E4KZC6_9FIRM</name>
<feature type="region of interest" description="Disordered" evidence="1">
    <location>
        <begin position="32"/>
        <end position="70"/>
    </location>
</feature>
<feature type="compositionally biased region" description="Polar residues" evidence="1">
    <location>
        <begin position="34"/>
        <end position="45"/>
    </location>
</feature>
<sequence>MKPYSKKYLTLALAGVLAASIPVSAFATGENELKNPQASNSQASVEENSNTTERENNDNKNKVVEKEADTTTVGDRKITLEKGERFYTSNIDIPKGAEIIGEDHYSFDSTGKRTREVTVRFKDGSEKKIELNFNVVDRREEKKHGKITLNNVRYDGKYIKGETSAYAKIYLQEDGFRDIRRYSTYLGKADSKGKFEVEYDIREGKSVTIYAEDDDYTSRSVEVKNDNYKNIKGTRIDASELSIFGRVLTGKVKGHAFDFITVYLEGEKLGTVRADKDGKFTLTLNKSIETRDLDNLRFYTDAKTVENKKFKVTEALEGQKIVKGTANTDDEITVYDANGNKISTTYVNNAGVFTAYLNRALINGETIKIEARDKDKNITKIEYKVTKNAVEEVKAIAYIKGYPDGTFKPQANVTRAEAAQMFATLLNGGTNFGTSQATKFSDASDDWYSKAINYVVGKGLISGYPNGTFKPNESITRAEFAQMISGYVKNEKASTSDFKDVKDHWAKDAIDKLYGNKNVNGYPDGSFKPNAKITRAEAVTILNSVFNRNTNKSSLNNVNTSSLNKFSDVNEGFWAYYNILDAANTHNRERLNSTSEVDMWK</sequence>
<dbReference type="Proteomes" id="UP000003705">
    <property type="component" value="Unassembled WGS sequence"/>
</dbReference>
<feature type="compositionally biased region" description="Basic and acidic residues" evidence="1">
    <location>
        <begin position="52"/>
        <end position="70"/>
    </location>
</feature>
<keyword evidence="5" id="KW-1185">Reference proteome</keyword>
<dbReference type="Gene3D" id="2.60.40.10">
    <property type="entry name" value="Immunoglobulins"/>
    <property type="match status" value="1"/>
</dbReference>
<dbReference type="InterPro" id="IPR013783">
    <property type="entry name" value="Ig-like_fold"/>
</dbReference>
<organism evidence="4 5">
    <name type="scientific">Peptoniphilus harei ACS-146-V-Sch2b</name>
    <dbReference type="NCBI Taxonomy" id="908338"/>
    <lineage>
        <taxon>Bacteria</taxon>
        <taxon>Bacillati</taxon>
        <taxon>Bacillota</taxon>
        <taxon>Tissierellia</taxon>
        <taxon>Tissierellales</taxon>
        <taxon>Peptoniphilaceae</taxon>
        <taxon>Peptoniphilus</taxon>
    </lineage>
</organism>
<dbReference type="eggNOG" id="COG3103">
    <property type="taxonomic scope" value="Bacteria"/>
</dbReference>
<dbReference type="PANTHER" id="PTHR43308">
    <property type="entry name" value="OUTER MEMBRANE PROTEIN ALPHA-RELATED"/>
    <property type="match status" value="1"/>
</dbReference>
<comment type="caution">
    <text evidence="4">The sequence shown here is derived from an EMBL/GenBank/DDBJ whole genome shotgun (WGS) entry which is preliminary data.</text>
</comment>
<gene>
    <name evidence="4" type="ORF">HMPREF9286_0881</name>
</gene>
<feature type="domain" description="SLH" evidence="3">
    <location>
        <begin position="435"/>
        <end position="498"/>
    </location>
</feature>